<keyword evidence="3" id="KW-1185">Reference proteome</keyword>
<reference evidence="2 3" key="1">
    <citation type="journal article" date="2022" name="Syst. Appl. Microbiol.">
        <title>Rhodopirellula aestuarii sp. nov., a novel member of the genus Rhodopirellula isolated from brackish sediments collected in the Tagus River estuary, Portugal.</title>
        <authorList>
            <person name="Vitorino I.R."/>
            <person name="Klimek D."/>
            <person name="Calusinska M."/>
            <person name="Lobo-da-Cunha A."/>
            <person name="Vasconcelos V."/>
            <person name="Lage O.M."/>
        </authorList>
    </citation>
    <scope>NUCLEOTIDE SEQUENCE [LARGE SCALE GENOMIC DNA]</scope>
    <source>
        <strain evidence="2 3">ICT_H3.1</strain>
    </source>
</reference>
<comment type="caution">
    <text evidence="2">The sequence shown here is derived from an EMBL/GenBank/DDBJ whole genome shotgun (WGS) entry which is preliminary data.</text>
</comment>
<dbReference type="Proteomes" id="UP001202961">
    <property type="component" value="Unassembled WGS sequence"/>
</dbReference>
<dbReference type="PROSITE" id="PS50022">
    <property type="entry name" value="FA58C_3"/>
    <property type="match status" value="1"/>
</dbReference>
<evidence type="ECO:0000259" key="1">
    <source>
        <dbReference type="PROSITE" id="PS50022"/>
    </source>
</evidence>
<dbReference type="InterPro" id="IPR006103">
    <property type="entry name" value="Glyco_hydro_2_cat"/>
</dbReference>
<dbReference type="InterPro" id="IPR036156">
    <property type="entry name" value="Beta-gal/glucu_dom_sf"/>
</dbReference>
<dbReference type="SUPFAM" id="SSF49785">
    <property type="entry name" value="Galactose-binding domain-like"/>
    <property type="match status" value="2"/>
</dbReference>
<dbReference type="InterPro" id="IPR000421">
    <property type="entry name" value="FA58C"/>
</dbReference>
<dbReference type="InterPro" id="IPR008979">
    <property type="entry name" value="Galactose-bd-like_sf"/>
</dbReference>
<dbReference type="RefSeq" id="WP_250932085.1">
    <property type="nucleotide sequence ID" value="NZ_JAMQBK010000081.1"/>
</dbReference>
<dbReference type="InterPro" id="IPR017853">
    <property type="entry name" value="GH"/>
</dbReference>
<dbReference type="EMBL" id="JAMQBK010000081">
    <property type="protein sequence ID" value="MCM2374195.1"/>
    <property type="molecule type" value="Genomic_DNA"/>
</dbReference>
<dbReference type="InterPro" id="IPR051913">
    <property type="entry name" value="GH2_Domain-Containing"/>
</dbReference>
<gene>
    <name evidence="2" type="ORF">NB063_26565</name>
</gene>
<accession>A0ABT0UBN3</accession>
<dbReference type="Pfam" id="PF02836">
    <property type="entry name" value="Glyco_hydro_2_C"/>
    <property type="match status" value="1"/>
</dbReference>
<evidence type="ECO:0000313" key="3">
    <source>
        <dbReference type="Proteomes" id="UP001202961"/>
    </source>
</evidence>
<dbReference type="SUPFAM" id="SSF51445">
    <property type="entry name" value="(Trans)glycosidases"/>
    <property type="match status" value="1"/>
</dbReference>
<protein>
    <submittedName>
        <fullName evidence="2">Discoidin domain-containing protein</fullName>
    </submittedName>
</protein>
<dbReference type="Pfam" id="PF00754">
    <property type="entry name" value="F5_F8_type_C"/>
    <property type="match status" value="1"/>
</dbReference>
<organism evidence="2 3">
    <name type="scientific">Aporhodopirellula aestuarii</name>
    <dbReference type="NCBI Taxonomy" id="2950107"/>
    <lineage>
        <taxon>Bacteria</taxon>
        <taxon>Pseudomonadati</taxon>
        <taxon>Planctomycetota</taxon>
        <taxon>Planctomycetia</taxon>
        <taxon>Pirellulales</taxon>
        <taxon>Pirellulaceae</taxon>
        <taxon>Aporhodopirellula</taxon>
    </lineage>
</organism>
<proteinExistence type="predicted"/>
<dbReference type="Gene3D" id="3.20.20.80">
    <property type="entry name" value="Glycosidases"/>
    <property type="match status" value="1"/>
</dbReference>
<evidence type="ECO:0000313" key="2">
    <source>
        <dbReference type="EMBL" id="MCM2374195.1"/>
    </source>
</evidence>
<name>A0ABT0UBN3_9BACT</name>
<dbReference type="PANTHER" id="PTHR42732:SF1">
    <property type="entry name" value="BETA-MANNOSIDASE"/>
    <property type="match status" value="1"/>
</dbReference>
<feature type="domain" description="F5/8 type C" evidence="1">
    <location>
        <begin position="858"/>
        <end position="999"/>
    </location>
</feature>
<dbReference type="PANTHER" id="PTHR42732">
    <property type="entry name" value="BETA-GALACTOSIDASE"/>
    <property type="match status" value="1"/>
</dbReference>
<dbReference type="Gene3D" id="2.60.120.260">
    <property type="entry name" value="Galactose-binding domain-like"/>
    <property type="match status" value="2"/>
</dbReference>
<dbReference type="SUPFAM" id="SSF49303">
    <property type="entry name" value="beta-Galactosidase/glucuronidase domain"/>
    <property type="match status" value="1"/>
</dbReference>
<sequence>MPFWLQPDRRYVGKATYLRSVSIPQHWSGHRVVLKLERPHWLTRVSVDGKPAGHGESLGVAHRFDLTDLLPPGDHVLAIEVDNSIEAIDVGINSHSVSDHTQSAWHGIVGELALNAHPQIDINRVDIHPNLDGGVVHADIIFSNHENSTRSRKIEIIVAQGGKVIANQDVVVEIEPGTPKIRQTIRFESAPSLWDEFDPQLCELTVKVVEGDRLEPARSIQPDVNASDVSSEWRGSFGYRQIKTSNGQLILNGRPIFLRGTLECCIFPLTGYPPTDVAAWRRIIQICKQHGLNHIRFHSWCPPEAAFRAADELGFYLQVECSSWPNQSVALGRGDPIDQWIYREADRVLSEYGNHPSFVLFCAGNEPAGESNGGKFLSPWVEHFKQQDDRVLVTSGAGWPMITANEFHVTPHPRIQQWGQQLNSRINARHPETITDYDEFVSKQSAVVVAHEIGQWCAYPNFDEISKYTGALRPKNFEIFRDFLRDAGMLHQSRDFLMASGRWQVLTYKEEIESALRTHPFGGFQLLDLRDFPGQGTAVVGMLDPFWDPKPYMDSAEFRKFCGPVVPLARMPKRVWKQGETFVAEVEISHFGKLPLAGSAMWQIRHATQSDGGLIASGKWSLEGQIPGDLYSIGTIRCPLNDIATATKLTLEVTIPDSDIVASNDWDFWVYPSHRDTDQKRNASPFTMTNSLSLAVDAAKQGKKVLLTIPPDQVATDVKIGMSPIFWNWAWTNGQAPHTLGVFCDPDHAGLKEFPTEFHCNWQWWDILSKSAAMPMEDLPRTVEPVIQVVPNWFRPKKLALAWEAKLDDGQILVTSVDLTNDLDNRPAAKQLLVSLQAYMTSESFAPSQSVTEEQVRSLIKKLSKTQSAVESIRASSMQSGYEASNAIDGNDQTMWHTRWTPVAQPPHWLEVRLHRPCTLNGIILTPRQDKSPTRVKGYEIFARDEAGTWYSVTTGKFEATASPKTVRFSKPVTTNGLRLQAGLSQLEVQVPEPRLISVAEIQLLFDLPERQ</sequence>